<evidence type="ECO:0000313" key="2">
    <source>
        <dbReference type="EMBL" id="KKL26307.1"/>
    </source>
</evidence>
<dbReference type="PANTHER" id="PTHR34477">
    <property type="entry name" value="UPF0213 PROTEIN YHBQ"/>
    <property type="match status" value="1"/>
</dbReference>
<feature type="domain" description="GIY-YIG" evidence="1">
    <location>
        <begin position="7"/>
        <end position="82"/>
    </location>
</feature>
<dbReference type="PANTHER" id="PTHR34477:SF5">
    <property type="entry name" value="BSL5627 PROTEIN"/>
    <property type="match status" value="1"/>
</dbReference>
<gene>
    <name evidence="2" type="ORF">LCGC14_2396600</name>
</gene>
<dbReference type="InterPro" id="IPR035901">
    <property type="entry name" value="GIY-YIG_endonuc_sf"/>
</dbReference>
<protein>
    <recommendedName>
        <fullName evidence="1">GIY-YIG domain-containing protein</fullName>
    </recommendedName>
</protein>
<dbReference type="EMBL" id="LAZR01035883">
    <property type="protein sequence ID" value="KKL26307.1"/>
    <property type="molecule type" value="Genomic_DNA"/>
</dbReference>
<name>A0A0F9CIP6_9ZZZZ</name>
<dbReference type="InterPro" id="IPR050190">
    <property type="entry name" value="UPF0213_domain"/>
</dbReference>
<reference evidence="2" key="1">
    <citation type="journal article" date="2015" name="Nature">
        <title>Complex archaea that bridge the gap between prokaryotes and eukaryotes.</title>
        <authorList>
            <person name="Spang A."/>
            <person name="Saw J.H."/>
            <person name="Jorgensen S.L."/>
            <person name="Zaremba-Niedzwiedzka K."/>
            <person name="Martijn J."/>
            <person name="Lind A.E."/>
            <person name="van Eijk R."/>
            <person name="Schleper C."/>
            <person name="Guy L."/>
            <person name="Ettema T.J."/>
        </authorList>
    </citation>
    <scope>NUCLEOTIDE SEQUENCE</scope>
</reference>
<proteinExistence type="predicted"/>
<evidence type="ECO:0000259" key="1">
    <source>
        <dbReference type="PROSITE" id="PS50164"/>
    </source>
</evidence>
<organism evidence="2">
    <name type="scientific">marine sediment metagenome</name>
    <dbReference type="NCBI Taxonomy" id="412755"/>
    <lineage>
        <taxon>unclassified sequences</taxon>
        <taxon>metagenomes</taxon>
        <taxon>ecological metagenomes</taxon>
    </lineage>
</organism>
<dbReference type="Gene3D" id="3.40.1440.10">
    <property type="entry name" value="GIY-YIG endonuclease"/>
    <property type="match status" value="1"/>
</dbReference>
<dbReference type="PROSITE" id="PS50164">
    <property type="entry name" value="GIY_YIG"/>
    <property type="match status" value="1"/>
</dbReference>
<sequence>MNPVRPLWYYTYILISKKTGDFYTGATADLRTRVTEHNKGLVPSTKYRRPMELIYFEACLNKDDAFRRERYLKSGMGKRYLRNRLKGGLTG</sequence>
<accession>A0A0F9CIP6</accession>
<dbReference type="CDD" id="cd10449">
    <property type="entry name" value="GIY-YIG_SLX1_like"/>
    <property type="match status" value="1"/>
</dbReference>
<dbReference type="Pfam" id="PF01541">
    <property type="entry name" value="GIY-YIG"/>
    <property type="match status" value="1"/>
</dbReference>
<dbReference type="AlphaFoldDB" id="A0A0F9CIP6"/>
<dbReference type="SUPFAM" id="SSF82771">
    <property type="entry name" value="GIY-YIG endonuclease"/>
    <property type="match status" value="1"/>
</dbReference>
<comment type="caution">
    <text evidence="2">The sequence shown here is derived from an EMBL/GenBank/DDBJ whole genome shotgun (WGS) entry which is preliminary data.</text>
</comment>
<dbReference type="InterPro" id="IPR000305">
    <property type="entry name" value="GIY-YIG_endonuc"/>
</dbReference>